<reference evidence="2" key="2">
    <citation type="submission" date="2020-09" db="EMBL/GenBank/DDBJ databases">
        <authorList>
            <person name="Sun Q."/>
            <person name="Zhou Y."/>
        </authorList>
    </citation>
    <scope>NUCLEOTIDE SEQUENCE</scope>
    <source>
        <strain evidence="2">CGMCC 1.15493</strain>
    </source>
</reference>
<evidence type="ECO:0000256" key="1">
    <source>
        <dbReference type="SAM" id="MobiDB-lite"/>
    </source>
</evidence>
<sequence>MPEADPSVVSDLEADSMPLAPAMDDASADMSEIAKAELVLLRARVIALEHVLIAVLAEGSDRQRQATLDVADTITPNPVRHSMP</sequence>
<dbReference type="EMBL" id="BMJJ01000014">
    <property type="protein sequence ID" value="GGD37541.1"/>
    <property type="molecule type" value="Genomic_DNA"/>
</dbReference>
<proteinExistence type="predicted"/>
<keyword evidence="3" id="KW-1185">Reference proteome</keyword>
<accession>A0A917DI60</accession>
<gene>
    <name evidence="2" type="ORF">GCM10011335_45380</name>
</gene>
<dbReference type="Proteomes" id="UP000613160">
    <property type="component" value="Unassembled WGS sequence"/>
</dbReference>
<name>A0A917DI60_9HYPH</name>
<reference evidence="2" key="1">
    <citation type="journal article" date="2014" name="Int. J. Syst. Evol. Microbiol.">
        <title>Complete genome sequence of Corynebacterium casei LMG S-19264T (=DSM 44701T), isolated from a smear-ripened cheese.</title>
        <authorList>
            <consortium name="US DOE Joint Genome Institute (JGI-PGF)"/>
            <person name="Walter F."/>
            <person name="Albersmeier A."/>
            <person name="Kalinowski J."/>
            <person name="Ruckert C."/>
        </authorList>
    </citation>
    <scope>NUCLEOTIDE SEQUENCE</scope>
    <source>
        <strain evidence="2">CGMCC 1.15493</strain>
    </source>
</reference>
<organism evidence="2 3">
    <name type="scientific">Aureimonas glaciei</name>
    <dbReference type="NCBI Taxonomy" id="1776957"/>
    <lineage>
        <taxon>Bacteria</taxon>
        <taxon>Pseudomonadati</taxon>
        <taxon>Pseudomonadota</taxon>
        <taxon>Alphaproteobacteria</taxon>
        <taxon>Hyphomicrobiales</taxon>
        <taxon>Aurantimonadaceae</taxon>
        <taxon>Aureimonas</taxon>
    </lineage>
</organism>
<comment type="caution">
    <text evidence="2">The sequence shown here is derived from an EMBL/GenBank/DDBJ whole genome shotgun (WGS) entry which is preliminary data.</text>
</comment>
<feature type="region of interest" description="Disordered" evidence="1">
    <location>
        <begin position="1"/>
        <end position="23"/>
    </location>
</feature>
<dbReference type="AlphaFoldDB" id="A0A917DI60"/>
<evidence type="ECO:0000313" key="2">
    <source>
        <dbReference type="EMBL" id="GGD37541.1"/>
    </source>
</evidence>
<protein>
    <submittedName>
        <fullName evidence="2">Uncharacterized protein</fullName>
    </submittedName>
</protein>
<evidence type="ECO:0000313" key="3">
    <source>
        <dbReference type="Proteomes" id="UP000613160"/>
    </source>
</evidence>